<dbReference type="EMBL" id="JAEIOT010000007">
    <property type="protein sequence ID" value="MBI9000599.1"/>
    <property type="molecule type" value="Genomic_DNA"/>
</dbReference>
<protein>
    <submittedName>
        <fullName evidence="5">Pyrimidine reductase family protein</fullName>
    </submittedName>
</protein>
<comment type="caution">
    <text evidence="5">The sequence shown here is derived from an EMBL/GenBank/DDBJ whole genome shotgun (WGS) entry which is preliminary data.</text>
</comment>
<sequence>MSDFPGAVPADVLIGPTQPVGISQIRAVSAVTLTGATTIGGTSGPLGNATDTKLLLALRSWSDVILVGAATVRAENYGRVVLSPGDRARRTSEGRPPLPRVAVVTRSFNLSPDSPLFADSEVPTLVLVPAQAYADPRLAGPRDAIIRAGGRIVSTEGGTPGEIIGCLREQGHRRIICEGGAQLLGQLVRADLIDVHHITIDPSLTLPVHPGLIAEVDTRPKDPQEHHRLCLDEVRATSDGCVFLRYTRKHPGLAP</sequence>
<evidence type="ECO:0000256" key="2">
    <source>
        <dbReference type="ARBA" id="ARBA00022857"/>
    </source>
</evidence>
<proteinExistence type="predicted"/>
<dbReference type="Proteomes" id="UP000625574">
    <property type="component" value="Unassembled WGS sequence"/>
</dbReference>
<gene>
    <name evidence="5" type="ORF">JDV76_06435</name>
</gene>
<keyword evidence="6" id="KW-1185">Reference proteome</keyword>
<evidence type="ECO:0000259" key="4">
    <source>
        <dbReference type="Pfam" id="PF01872"/>
    </source>
</evidence>
<dbReference type="Gene3D" id="3.40.430.10">
    <property type="entry name" value="Dihydrofolate Reductase, subunit A"/>
    <property type="match status" value="1"/>
</dbReference>
<dbReference type="PANTHER" id="PTHR38011">
    <property type="entry name" value="DIHYDROFOLATE REDUCTASE FAMILY PROTEIN (AFU_ORTHOLOGUE AFUA_8G06820)"/>
    <property type="match status" value="1"/>
</dbReference>
<organism evidence="5 6">
    <name type="scientific">Corynebacterium marambiense</name>
    <dbReference type="NCBI Taxonomy" id="2765364"/>
    <lineage>
        <taxon>Bacteria</taxon>
        <taxon>Bacillati</taxon>
        <taxon>Actinomycetota</taxon>
        <taxon>Actinomycetes</taxon>
        <taxon>Mycobacteriales</taxon>
        <taxon>Corynebacteriaceae</taxon>
        <taxon>Corynebacterium</taxon>
    </lineage>
</organism>
<evidence type="ECO:0000313" key="5">
    <source>
        <dbReference type="EMBL" id="MBI9000599.1"/>
    </source>
</evidence>
<dbReference type="InterPro" id="IPR024072">
    <property type="entry name" value="DHFR-like_dom_sf"/>
</dbReference>
<feature type="domain" description="Bacterial bifunctional deaminase-reductase C-terminal" evidence="4">
    <location>
        <begin position="29"/>
        <end position="204"/>
    </location>
</feature>
<dbReference type="PANTHER" id="PTHR38011:SF7">
    <property type="entry name" value="2,5-DIAMINO-6-RIBOSYLAMINO-4(3H)-PYRIMIDINONE 5'-PHOSPHATE REDUCTASE"/>
    <property type="match status" value="1"/>
</dbReference>
<dbReference type="InterPro" id="IPR050765">
    <property type="entry name" value="Riboflavin_Biosynth_HTPR"/>
</dbReference>
<dbReference type="NCBIfam" id="NF010663">
    <property type="entry name" value="PRK14059.1-1"/>
    <property type="match status" value="1"/>
</dbReference>
<dbReference type="Pfam" id="PF01872">
    <property type="entry name" value="RibD_C"/>
    <property type="match status" value="1"/>
</dbReference>
<dbReference type="InterPro" id="IPR002734">
    <property type="entry name" value="RibDG_C"/>
</dbReference>
<dbReference type="SUPFAM" id="SSF53597">
    <property type="entry name" value="Dihydrofolate reductase-like"/>
    <property type="match status" value="1"/>
</dbReference>
<dbReference type="RefSeq" id="WP_198736034.1">
    <property type="nucleotide sequence ID" value="NZ_JAEIOT010000007.1"/>
</dbReference>
<reference evidence="5 6" key="1">
    <citation type="submission" date="2020-12" db="EMBL/GenBank/DDBJ databases">
        <title>Genome public.</title>
        <authorList>
            <person name="Sun Q."/>
        </authorList>
    </citation>
    <scope>NUCLEOTIDE SEQUENCE [LARGE SCALE GENOMIC DNA]</scope>
    <source>
        <strain evidence="5 6">CCM 8864</strain>
    </source>
</reference>
<keyword evidence="3" id="KW-0560">Oxidoreductase</keyword>
<evidence type="ECO:0000256" key="3">
    <source>
        <dbReference type="ARBA" id="ARBA00023002"/>
    </source>
</evidence>
<evidence type="ECO:0000256" key="1">
    <source>
        <dbReference type="ARBA" id="ARBA00005104"/>
    </source>
</evidence>
<keyword evidence="2" id="KW-0521">NADP</keyword>
<name>A0ABS0VUZ1_9CORY</name>
<evidence type="ECO:0000313" key="6">
    <source>
        <dbReference type="Proteomes" id="UP000625574"/>
    </source>
</evidence>
<accession>A0ABS0VUZ1</accession>
<comment type="pathway">
    <text evidence="1">Cofactor biosynthesis; riboflavin biosynthesis.</text>
</comment>